<organism evidence="1 2">
    <name type="scientific">Phialemonium thermophilum</name>
    <dbReference type="NCBI Taxonomy" id="223376"/>
    <lineage>
        <taxon>Eukaryota</taxon>
        <taxon>Fungi</taxon>
        <taxon>Dikarya</taxon>
        <taxon>Ascomycota</taxon>
        <taxon>Pezizomycotina</taxon>
        <taxon>Sordariomycetes</taxon>
        <taxon>Sordariomycetidae</taxon>
        <taxon>Cephalothecales</taxon>
        <taxon>Cephalothecaceae</taxon>
        <taxon>Phialemonium</taxon>
    </lineage>
</organism>
<sequence>MKKEERGFISNWLPQSLKYTLPSESRAAGAGSLSADALRGLVERERGFTRLGPGGKNERNTPTKAQEPGTWVAPYSVCRCPRNRMAPLRGYFHDLSADGRQQLLAVELRGRWIVQYTTGRGRDREIYNAPIRPLIHLGDVSLWMWLAHRVTLTLRARVCEKIALIAY</sequence>
<name>A0ABR3WIB0_9PEZI</name>
<evidence type="ECO:0000313" key="1">
    <source>
        <dbReference type="EMBL" id="KAL1862705.1"/>
    </source>
</evidence>
<gene>
    <name evidence="1" type="ORF">VTK73DRAFT_6674</name>
</gene>
<reference evidence="1 2" key="1">
    <citation type="journal article" date="2024" name="Commun. Biol.">
        <title>Comparative genomic analysis of thermophilic fungi reveals convergent evolutionary adaptations and gene losses.</title>
        <authorList>
            <person name="Steindorff A.S."/>
            <person name="Aguilar-Pontes M.V."/>
            <person name="Robinson A.J."/>
            <person name="Andreopoulos B."/>
            <person name="LaButti K."/>
            <person name="Kuo A."/>
            <person name="Mondo S."/>
            <person name="Riley R."/>
            <person name="Otillar R."/>
            <person name="Haridas S."/>
            <person name="Lipzen A."/>
            <person name="Grimwood J."/>
            <person name="Schmutz J."/>
            <person name="Clum A."/>
            <person name="Reid I.D."/>
            <person name="Moisan M.C."/>
            <person name="Butler G."/>
            <person name="Nguyen T.T.M."/>
            <person name="Dewar K."/>
            <person name="Conant G."/>
            <person name="Drula E."/>
            <person name="Henrissat B."/>
            <person name="Hansel C."/>
            <person name="Singer S."/>
            <person name="Hutchinson M.I."/>
            <person name="de Vries R.P."/>
            <person name="Natvig D.O."/>
            <person name="Powell A.J."/>
            <person name="Tsang A."/>
            <person name="Grigoriev I.V."/>
        </authorList>
    </citation>
    <scope>NUCLEOTIDE SEQUENCE [LARGE SCALE GENOMIC DNA]</scope>
    <source>
        <strain evidence="1 2">ATCC 24622</strain>
    </source>
</reference>
<keyword evidence="2" id="KW-1185">Reference proteome</keyword>
<dbReference type="EMBL" id="JAZHXJ010000385">
    <property type="protein sequence ID" value="KAL1862705.1"/>
    <property type="molecule type" value="Genomic_DNA"/>
</dbReference>
<proteinExistence type="predicted"/>
<evidence type="ECO:0008006" key="3">
    <source>
        <dbReference type="Google" id="ProtNLM"/>
    </source>
</evidence>
<protein>
    <recommendedName>
        <fullName evidence="3">Transposase</fullName>
    </recommendedName>
</protein>
<evidence type="ECO:0000313" key="2">
    <source>
        <dbReference type="Proteomes" id="UP001586593"/>
    </source>
</evidence>
<comment type="caution">
    <text evidence="1">The sequence shown here is derived from an EMBL/GenBank/DDBJ whole genome shotgun (WGS) entry which is preliminary data.</text>
</comment>
<accession>A0ABR3WIB0</accession>
<dbReference type="Proteomes" id="UP001586593">
    <property type="component" value="Unassembled WGS sequence"/>
</dbReference>